<dbReference type="InterPro" id="IPR010982">
    <property type="entry name" value="Lambda_DNA-bd_dom_sf"/>
</dbReference>
<dbReference type="SUPFAM" id="SSF47413">
    <property type="entry name" value="lambda repressor-like DNA-binding domains"/>
    <property type="match status" value="1"/>
</dbReference>
<protein>
    <recommendedName>
        <fullName evidence="1">HTH cro/C1-type domain-containing protein</fullName>
    </recommendedName>
</protein>
<comment type="caution">
    <text evidence="2">The sequence shown here is derived from an EMBL/GenBank/DDBJ whole genome shotgun (WGS) entry which is preliminary data.</text>
</comment>
<dbReference type="SMART" id="SM00530">
    <property type="entry name" value="HTH_XRE"/>
    <property type="match status" value="1"/>
</dbReference>
<gene>
    <name evidence="2" type="ORF">SDC9_83486</name>
</gene>
<dbReference type="Gene3D" id="1.10.260.40">
    <property type="entry name" value="lambda repressor-like DNA-binding domains"/>
    <property type="match status" value="1"/>
</dbReference>
<dbReference type="InterPro" id="IPR001387">
    <property type="entry name" value="Cro/C1-type_HTH"/>
</dbReference>
<organism evidence="2">
    <name type="scientific">bioreactor metagenome</name>
    <dbReference type="NCBI Taxonomy" id="1076179"/>
    <lineage>
        <taxon>unclassified sequences</taxon>
        <taxon>metagenomes</taxon>
        <taxon>ecological metagenomes</taxon>
    </lineage>
</organism>
<dbReference type="CDD" id="cd00093">
    <property type="entry name" value="HTH_XRE"/>
    <property type="match status" value="1"/>
</dbReference>
<dbReference type="PROSITE" id="PS50943">
    <property type="entry name" value="HTH_CROC1"/>
    <property type="match status" value="1"/>
</dbReference>
<reference evidence="2" key="1">
    <citation type="submission" date="2019-08" db="EMBL/GenBank/DDBJ databases">
        <authorList>
            <person name="Kucharzyk K."/>
            <person name="Murdoch R.W."/>
            <person name="Higgins S."/>
            <person name="Loffler F."/>
        </authorList>
    </citation>
    <scope>NUCLEOTIDE SEQUENCE</scope>
</reference>
<dbReference type="Pfam" id="PF01381">
    <property type="entry name" value="HTH_3"/>
    <property type="match status" value="1"/>
</dbReference>
<dbReference type="GO" id="GO:0003677">
    <property type="term" value="F:DNA binding"/>
    <property type="evidence" value="ECO:0007669"/>
    <property type="project" value="InterPro"/>
</dbReference>
<proteinExistence type="predicted"/>
<dbReference type="EMBL" id="VSSQ01007754">
    <property type="protein sequence ID" value="MPM36882.1"/>
    <property type="molecule type" value="Genomic_DNA"/>
</dbReference>
<dbReference type="AlphaFoldDB" id="A0A644Z7W8"/>
<evidence type="ECO:0000313" key="2">
    <source>
        <dbReference type="EMBL" id="MPM36882.1"/>
    </source>
</evidence>
<name>A0A644Z7W8_9ZZZZ</name>
<feature type="domain" description="HTH cro/C1-type" evidence="1">
    <location>
        <begin position="4"/>
        <end position="58"/>
    </location>
</feature>
<sequence>MNKIAGYRKMCGLRQKDVAEYLGISLQSYNAKENKKRKFNEYEIELFMKLINQFIPDLKATDIFFEQWLKEVEREVRSNEHSF</sequence>
<accession>A0A644Z7W8</accession>
<evidence type="ECO:0000259" key="1">
    <source>
        <dbReference type="PROSITE" id="PS50943"/>
    </source>
</evidence>